<dbReference type="RefSeq" id="WP_158103868.1">
    <property type="nucleotide sequence ID" value="NZ_MUBM01000098.1"/>
</dbReference>
<accession>A0ABV1W811</accession>
<name>A0ABV1W811_9ACTN</name>
<sequence length="56" mass="5836">MTMVGRASLALRTDGAGGRPHGVGEEGHVVEVRAGDFFPGRFGCFGRRSVFGQGQG</sequence>
<gene>
    <name evidence="2" type="ORF">ABT317_25985</name>
</gene>
<evidence type="ECO:0000313" key="3">
    <source>
        <dbReference type="Proteomes" id="UP001458415"/>
    </source>
</evidence>
<feature type="region of interest" description="Disordered" evidence="1">
    <location>
        <begin position="1"/>
        <end position="24"/>
    </location>
</feature>
<comment type="caution">
    <text evidence="2">The sequence shown here is derived from an EMBL/GenBank/DDBJ whole genome shotgun (WGS) entry which is preliminary data.</text>
</comment>
<organism evidence="2 3">
    <name type="scientific">Streptomyces carpinensis</name>
    <dbReference type="NCBI Taxonomy" id="66369"/>
    <lineage>
        <taxon>Bacteria</taxon>
        <taxon>Bacillati</taxon>
        <taxon>Actinomycetota</taxon>
        <taxon>Actinomycetes</taxon>
        <taxon>Kitasatosporales</taxon>
        <taxon>Streptomycetaceae</taxon>
        <taxon>Streptomyces</taxon>
    </lineage>
</organism>
<reference evidence="2 3" key="1">
    <citation type="submission" date="2024-06" db="EMBL/GenBank/DDBJ databases">
        <title>The Natural Products Discovery Center: Release of the First 8490 Sequenced Strains for Exploring Actinobacteria Biosynthetic Diversity.</title>
        <authorList>
            <person name="Kalkreuter E."/>
            <person name="Kautsar S.A."/>
            <person name="Yang D."/>
            <person name="Bader C.D."/>
            <person name="Teijaro C.N."/>
            <person name="Fluegel L."/>
            <person name="Davis C.M."/>
            <person name="Simpson J.R."/>
            <person name="Lauterbach L."/>
            <person name="Steele A.D."/>
            <person name="Gui C."/>
            <person name="Meng S."/>
            <person name="Li G."/>
            <person name="Viehrig K."/>
            <person name="Ye F."/>
            <person name="Su P."/>
            <person name="Kiefer A.F."/>
            <person name="Nichols A."/>
            <person name="Cepeda A.J."/>
            <person name="Yan W."/>
            <person name="Fan B."/>
            <person name="Jiang Y."/>
            <person name="Adhikari A."/>
            <person name="Zheng C.-J."/>
            <person name="Schuster L."/>
            <person name="Cowan T.M."/>
            <person name="Smanski M.J."/>
            <person name="Chevrette M.G."/>
            <person name="De Carvalho L.P.S."/>
            <person name="Shen B."/>
        </authorList>
    </citation>
    <scope>NUCLEOTIDE SEQUENCE [LARGE SCALE GENOMIC DNA]</scope>
    <source>
        <strain evidence="2 3">NPDC000634</strain>
    </source>
</reference>
<keyword evidence="3" id="KW-1185">Reference proteome</keyword>
<proteinExistence type="predicted"/>
<evidence type="ECO:0000313" key="2">
    <source>
        <dbReference type="EMBL" id="MER6980325.1"/>
    </source>
</evidence>
<dbReference type="Proteomes" id="UP001458415">
    <property type="component" value="Unassembled WGS sequence"/>
</dbReference>
<evidence type="ECO:0000256" key="1">
    <source>
        <dbReference type="SAM" id="MobiDB-lite"/>
    </source>
</evidence>
<protein>
    <submittedName>
        <fullName evidence="2">Uncharacterized protein</fullName>
    </submittedName>
</protein>
<dbReference type="EMBL" id="JBEPCU010000530">
    <property type="protein sequence ID" value="MER6980325.1"/>
    <property type="molecule type" value="Genomic_DNA"/>
</dbReference>